<dbReference type="PRINTS" id="PR00625">
    <property type="entry name" value="JDOMAIN"/>
</dbReference>
<dbReference type="Pfam" id="PF00226">
    <property type="entry name" value="DnaJ"/>
    <property type="match status" value="1"/>
</dbReference>
<keyword evidence="5" id="KW-1185">Reference proteome</keyword>
<dbReference type="Gene3D" id="1.10.287.110">
    <property type="entry name" value="DnaJ domain"/>
    <property type="match status" value="1"/>
</dbReference>
<reference evidence="4 5" key="1">
    <citation type="submission" date="2014-06" db="EMBL/GenBank/DDBJ databases">
        <authorList>
            <person name="Swart Estienne"/>
        </authorList>
    </citation>
    <scope>NUCLEOTIDE SEQUENCE [LARGE SCALE GENOMIC DNA]</scope>
    <source>
        <strain evidence="4 5">130c</strain>
    </source>
</reference>
<dbReference type="SUPFAM" id="SSF46565">
    <property type="entry name" value="Chaperone J-domain"/>
    <property type="match status" value="1"/>
</dbReference>
<dbReference type="OrthoDB" id="307514at2759"/>
<evidence type="ECO:0000313" key="4">
    <source>
        <dbReference type="EMBL" id="CDW77928.1"/>
    </source>
</evidence>
<dbReference type="PROSITE" id="PS50076">
    <property type="entry name" value="DNAJ_2"/>
    <property type="match status" value="1"/>
</dbReference>
<dbReference type="SMART" id="SM00271">
    <property type="entry name" value="DnaJ"/>
    <property type="match status" value="1"/>
</dbReference>
<feature type="region of interest" description="Disordered" evidence="2">
    <location>
        <begin position="71"/>
        <end position="90"/>
    </location>
</feature>
<keyword evidence="1" id="KW-0143">Chaperone</keyword>
<dbReference type="InterPro" id="IPR036869">
    <property type="entry name" value="J_dom_sf"/>
</dbReference>
<feature type="domain" description="J" evidence="3">
    <location>
        <begin position="2"/>
        <end position="72"/>
    </location>
</feature>
<evidence type="ECO:0000256" key="1">
    <source>
        <dbReference type="ARBA" id="ARBA00023186"/>
    </source>
</evidence>
<dbReference type="InterPro" id="IPR001623">
    <property type="entry name" value="DnaJ_domain"/>
</dbReference>
<dbReference type="AlphaFoldDB" id="A0A078AAV9"/>
<dbReference type="CDD" id="cd06257">
    <property type="entry name" value="DnaJ"/>
    <property type="match status" value="1"/>
</dbReference>
<dbReference type="InterPro" id="IPR051938">
    <property type="entry name" value="Apopto_cytoskel_mod"/>
</dbReference>
<dbReference type="InParanoid" id="A0A078AAV9"/>
<evidence type="ECO:0000313" key="5">
    <source>
        <dbReference type="Proteomes" id="UP000039865"/>
    </source>
</evidence>
<gene>
    <name evidence="4" type="primary">Contig4517.g4825</name>
    <name evidence="4" type="ORF">STYLEM_6897</name>
</gene>
<organism evidence="4 5">
    <name type="scientific">Stylonychia lemnae</name>
    <name type="common">Ciliate</name>
    <dbReference type="NCBI Taxonomy" id="5949"/>
    <lineage>
        <taxon>Eukaryota</taxon>
        <taxon>Sar</taxon>
        <taxon>Alveolata</taxon>
        <taxon>Ciliophora</taxon>
        <taxon>Intramacronucleata</taxon>
        <taxon>Spirotrichea</taxon>
        <taxon>Stichotrichia</taxon>
        <taxon>Sporadotrichida</taxon>
        <taxon>Oxytrichidae</taxon>
        <taxon>Stylonychinae</taxon>
        <taxon>Stylonychia</taxon>
    </lineage>
</organism>
<name>A0A078AAV9_STYLE</name>
<proteinExistence type="predicted"/>
<protein>
    <recommendedName>
        <fullName evidence="3">J domain-containing protein</fullName>
    </recommendedName>
</protein>
<dbReference type="EMBL" id="CCKQ01006612">
    <property type="protein sequence ID" value="CDW77928.1"/>
    <property type="molecule type" value="Genomic_DNA"/>
</dbReference>
<feature type="compositionally biased region" description="Low complexity" evidence="2">
    <location>
        <begin position="73"/>
        <end position="85"/>
    </location>
</feature>
<evidence type="ECO:0000259" key="3">
    <source>
        <dbReference type="PROSITE" id="PS50076"/>
    </source>
</evidence>
<dbReference type="Proteomes" id="UP000039865">
    <property type="component" value="Unassembled WGS sequence"/>
</dbReference>
<evidence type="ECO:0000256" key="2">
    <source>
        <dbReference type="SAM" id="MobiDB-lite"/>
    </source>
</evidence>
<dbReference type="PANTHER" id="PTHR44145:SF3">
    <property type="entry name" value="DNAJ HOMOLOG SUBFAMILY A MEMBER 3, MITOCHONDRIAL"/>
    <property type="match status" value="1"/>
</dbReference>
<accession>A0A078AAV9</accession>
<sequence>MKSRSTLNVTAFAEMQEIKRAYYNLAKLYHPDSKILTGFNDQQKQSKFREVQAAYEYLIQHQQDKQNIHSMDEQQQNYQSENQNYHSTTKEEEIKEMEEWERSKEEWFNSQVSGQKVKVHYYSDEEDSYQERYTSQNLNFNQSEKLLTVQNSVIAIKILIGACIIEFLADNQMRKIKDSYIS</sequence>
<dbReference type="PANTHER" id="PTHR44145">
    <property type="entry name" value="DNAJ HOMOLOG SUBFAMILY A MEMBER 3, MITOCHONDRIAL"/>
    <property type="match status" value="1"/>
</dbReference>